<feature type="non-terminal residue" evidence="1">
    <location>
        <position position="121"/>
    </location>
</feature>
<dbReference type="EMBL" id="UINC01137087">
    <property type="protein sequence ID" value="SVD22213.1"/>
    <property type="molecule type" value="Genomic_DNA"/>
</dbReference>
<accession>A0A382TJS1</accession>
<protein>
    <submittedName>
        <fullName evidence="1">Uncharacterized protein</fullName>
    </submittedName>
</protein>
<evidence type="ECO:0000313" key="1">
    <source>
        <dbReference type="EMBL" id="SVD22213.1"/>
    </source>
</evidence>
<dbReference type="AlphaFoldDB" id="A0A382TJS1"/>
<proteinExistence type="predicted"/>
<organism evidence="1">
    <name type="scientific">marine metagenome</name>
    <dbReference type="NCBI Taxonomy" id="408172"/>
    <lineage>
        <taxon>unclassified sequences</taxon>
        <taxon>metagenomes</taxon>
        <taxon>ecological metagenomes</taxon>
    </lineage>
</organism>
<name>A0A382TJS1_9ZZZZ</name>
<sequence>MKTLLLYLQDLGGTNFILSLFPNMRNELTSGIRIRCLVHPLSINITSEVLLDTEILDYVEFPICVSEWQKIIRDNDIKYVISTLSSNKYDHSNANLIRATKKSDIPTLGFLDQWKGFDRLF</sequence>
<gene>
    <name evidence="1" type="ORF">METZ01_LOCUS375067</name>
</gene>
<reference evidence="1" key="1">
    <citation type="submission" date="2018-05" db="EMBL/GenBank/DDBJ databases">
        <authorList>
            <person name="Lanie J.A."/>
            <person name="Ng W.-L."/>
            <person name="Kazmierczak K.M."/>
            <person name="Andrzejewski T.M."/>
            <person name="Davidsen T.M."/>
            <person name="Wayne K.J."/>
            <person name="Tettelin H."/>
            <person name="Glass J.I."/>
            <person name="Rusch D."/>
            <person name="Podicherti R."/>
            <person name="Tsui H.-C.T."/>
            <person name="Winkler M.E."/>
        </authorList>
    </citation>
    <scope>NUCLEOTIDE SEQUENCE</scope>
</reference>